<organism evidence="1">
    <name type="scientific">uncultured bacterium</name>
    <name type="common">gcode 4</name>
    <dbReference type="NCBI Taxonomy" id="1234023"/>
    <lineage>
        <taxon>Bacteria</taxon>
        <taxon>environmental samples</taxon>
    </lineage>
</organism>
<evidence type="ECO:0000313" key="1">
    <source>
        <dbReference type="EMBL" id="EKE27807.1"/>
    </source>
</evidence>
<proteinExistence type="predicted"/>
<comment type="caution">
    <text evidence="1">The sequence shown here is derived from an EMBL/GenBank/DDBJ whole genome shotgun (WGS) entry which is preliminary data.</text>
</comment>
<dbReference type="AlphaFoldDB" id="K2G0V1"/>
<gene>
    <name evidence="1" type="ORF">ACD_3C00146G0006</name>
</gene>
<sequence>MRYEIYAEQEKFNNSNSQTYKLKPFSFEKGFSLAKGIVRIFEQLQ</sequence>
<reference evidence="1" key="1">
    <citation type="journal article" date="2012" name="Science">
        <title>Fermentation, hydrogen, and sulfur metabolism in multiple uncultivated bacterial phyla.</title>
        <authorList>
            <person name="Wrighton K.C."/>
            <person name="Thomas B.C."/>
            <person name="Sharon I."/>
            <person name="Miller C.S."/>
            <person name="Castelle C.J."/>
            <person name="VerBerkmoes N.C."/>
            <person name="Wilkins M.J."/>
            <person name="Hettich R.L."/>
            <person name="Lipton M.S."/>
            <person name="Williams K.H."/>
            <person name="Long P.E."/>
            <person name="Banfield J.F."/>
        </authorList>
    </citation>
    <scope>NUCLEOTIDE SEQUENCE [LARGE SCALE GENOMIC DNA]</scope>
</reference>
<protein>
    <submittedName>
        <fullName evidence="1">Uncharacterized protein</fullName>
    </submittedName>
</protein>
<name>K2G0V1_9BACT</name>
<accession>K2G0V1</accession>
<dbReference type="EMBL" id="AMFJ01000420">
    <property type="protein sequence ID" value="EKE27807.1"/>
    <property type="molecule type" value="Genomic_DNA"/>
</dbReference>